<evidence type="ECO:0000256" key="1">
    <source>
        <dbReference type="SAM" id="MobiDB-lite"/>
    </source>
</evidence>
<proteinExistence type="predicted"/>
<evidence type="ECO:0000313" key="3">
    <source>
        <dbReference type="EMBL" id="GAA2100910.1"/>
    </source>
</evidence>
<dbReference type="EMBL" id="BAAAPZ010000008">
    <property type="protein sequence ID" value="GAA2100910.1"/>
    <property type="molecule type" value="Genomic_DNA"/>
</dbReference>
<sequence length="271" mass="26070">MCLAASPLPAHAQPDMGAGGVPTTSSAASAGADAPAGDPGAHTPAEAGVQGAESSGGVLPTGGPTQEPESSPSPSGDPSLEPTEDPTDDPSGDPTEEPTDGPTESPSQSPAPSPSRDDGEGEPMPVPSRPGGDRPGGDDSGDVPTSGGGKSTPGGRIEDPSTGNGGSRGSSQPGGAWAPPEEQGPDYSDPVPRAPGEGEDESITEEAGQNPQSAAAKDDGAAGTDSDAAGGVAIGGLSWPFALLIAVGLAALGVIAFLLGRRRHGAEAPAD</sequence>
<evidence type="ECO:0000313" key="4">
    <source>
        <dbReference type="Proteomes" id="UP001500984"/>
    </source>
</evidence>
<keyword evidence="4" id="KW-1185">Reference proteome</keyword>
<protein>
    <submittedName>
        <fullName evidence="3">Uncharacterized protein</fullName>
    </submittedName>
</protein>
<keyword evidence="2" id="KW-0812">Transmembrane</keyword>
<feature type="compositionally biased region" description="Low complexity" evidence="1">
    <location>
        <begin position="62"/>
        <end position="81"/>
    </location>
</feature>
<feature type="region of interest" description="Disordered" evidence="1">
    <location>
        <begin position="1"/>
        <end position="231"/>
    </location>
</feature>
<reference evidence="3 4" key="1">
    <citation type="journal article" date="2019" name="Int. J. Syst. Evol. Microbiol.">
        <title>The Global Catalogue of Microorganisms (GCM) 10K type strain sequencing project: providing services to taxonomists for standard genome sequencing and annotation.</title>
        <authorList>
            <consortium name="The Broad Institute Genomics Platform"/>
            <consortium name="The Broad Institute Genome Sequencing Center for Infectious Disease"/>
            <person name="Wu L."/>
            <person name="Ma J."/>
        </authorList>
    </citation>
    <scope>NUCLEOTIDE SEQUENCE [LARGE SCALE GENOMIC DNA]</scope>
    <source>
        <strain evidence="3 4">JCM 15900</strain>
    </source>
</reference>
<dbReference type="Proteomes" id="UP001500984">
    <property type="component" value="Unassembled WGS sequence"/>
</dbReference>
<gene>
    <name evidence="3" type="ORF">GCM10009823_23550</name>
</gene>
<feature type="compositionally biased region" description="Acidic residues" evidence="1">
    <location>
        <begin position="82"/>
        <end position="99"/>
    </location>
</feature>
<evidence type="ECO:0000256" key="2">
    <source>
        <dbReference type="SAM" id="Phobius"/>
    </source>
</evidence>
<keyword evidence="2" id="KW-0472">Membrane</keyword>
<comment type="caution">
    <text evidence="3">The sequence shown here is derived from an EMBL/GenBank/DDBJ whole genome shotgun (WGS) entry which is preliminary data.</text>
</comment>
<feature type="compositionally biased region" description="Low complexity" evidence="1">
    <location>
        <begin position="221"/>
        <end position="231"/>
    </location>
</feature>
<keyword evidence="2" id="KW-1133">Transmembrane helix</keyword>
<accession>A0ABN2X0E6</accession>
<organism evidence="3 4">
    <name type="scientific">Brevibacterium salitolerans</name>
    <dbReference type="NCBI Taxonomy" id="1403566"/>
    <lineage>
        <taxon>Bacteria</taxon>
        <taxon>Bacillati</taxon>
        <taxon>Actinomycetota</taxon>
        <taxon>Actinomycetes</taxon>
        <taxon>Micrococcales</taxon>
        <taxon>Brevibacteriaceae</taxon>
        <taxon>Brevibacterium</taxon>
    </lineage>
</organism>
<name>A0ABN2X0E6_9MICO</name>
<feature type="compositionally biased region" description="Low complexity" evidence="1">
    <location>
        <begin position="21"/>
        <end position="45"/>
    </location>
</feature>
<feature type="transmembrane region" description="Helical" evidence="2">
    <location>
        <begin position="239"/>
        <end position="259"/>
    </location>
</feature>